<dbReference type="PANTHER" id="PTHR43053:SF3">
    <property type="entry name" value="ALPHA-GALACTOSIDASE C-RELATED"/>
    <property type="match status" value="1"/>
</dbReference>
<evidence type="ECO:0000256" key="2">
    <source>
        <dbReference type="ARBA" id="ARBA00012755"/>
    </source>
</evidence>
<dbReference type="PANTHER" id="PTHR43053">
    <property type="entry name" value="GLYCOSIDASE FAMILY 31"/>
    <property type="match status" value="1"/>
</dbReference>
<dbReference type="GO" id="GO:0016052">
    <property type="term" value="P:carbohydrate catabolic process"/>
    <property type="evidence" value="ECO:0007669"/>
    <property type="project" value="InterPro"/>
</dbReference>
<feature type="domain" description="Glycosyl hydrolase family 36 C-terminal" evidence="8">
    <location>
        <begin position="615"/>
        <end position="687"/>
    </location>
</feature>
<accession>A0A8J3I1Z1</accession>
<evidence type="ECO:0000259" key="8">
    <source>
        <dbReference type="Pfam" id="PF16874"/>
    </source>
</evidence>
<dbReference type="EC" id="3.2.1.22" evidence="2 5"/>
<sequence>MPIHTTDKGWVLETKRTGYALGFNEAGLLTHCYWGPILPFAEDYPTPTDSQGWASFNGPAQLTKQEYPGYAGPSYIDPCLKVTFNDGVRDVVLRLDYVDQEAEELTIHLRDTHYPFLVTLHYRIHADQDLIERWATITNEDQTPIALERIFSAQWHLPQGNDYRFSHLNGRWLDETHLVQEPLQAGLKVLESRRLTTSHHHNPWFAIDRGQADEDAGEVWFGLLAWSGNWKLVAEVTEFASTRLSLGINDWDFAWKLNAGESFTTPSSYAGYTREGFGGASRHLHDFVRETLVPHAELPRQVLYNSWEATMFDVDEQSQLALARQAAALGIELFVMDDGWFHKRNLDNAGLGDWWPDEEKFPHGLEPLIQGVNALGMDFGLWVEPEMVNPDSDLYRNHPDWVIHFPTRTRSEARNQLILNMARPDVQEYLIEKLDHLLTQHNIRFIKWDMNRNVSEPGWPDAPGDQRELWVRYVQGLYYVWGTLRARHPEVRWQSCSGGGGRADLGILGLADQIWVSDNTEATARLGIQEGFSQVFPASTMEAWVTDANPKVASLAFRFHASMCGVLGIGANILHWNEGEREQAKHLIAQYKEIRPIVQFGDLYRLRSPQLHAFSALEYMTKDRSEGALFAFRTQIPNPTELPLLYLRGLDPEARYRVEGFEEIRSGQAWMNVGLQLTLDNFESTILRISKVS</sequence>
<comment type="catalytic activity">
    <reaction evidence="1 5">
        <text>Hydrolysis of terminal, non-reducing alpha-D-galactose residues in alpha-D-galactosides, including galactose oligosaccharides, galactomannans and galactolipids.</text>
        <dbReference type="EC" id="3.2.1.22"/>
    </reaction>
</comment>
<dbReference type="Pfam" id="PF02065">
    <property type="entry name" value="Melibiase"/>
    <property type="match status" value="1"/>
</dbReference>
<dbReference type="InterPro" id="IPR050985">
    <property type="entry name" value="Alpha-glycosidase_related"/>
</dbReference>
<dbReference type="FunFam" id="3.20.20.70:FF:000118">
    <property type="entry name" value="Alpha-galactosidase"/>
    <property type="match status" value="1"/>
</dbReference>
<comment type="caution">
    <text evidence="10">The sequence shown here is derived from an EMBL/GenBank/DDBJ whole genome shotgun (WGS) entry which is preliminary data.</text>
</comment>
<feature type="active site" description="Proton donor" evidence="6">
    <location>
        <position position="518"/>
    </location>
</feature>
<evidence type="ECO:0000256" key="1">
    <source>
        <dbReference type="ARBA" id="ARBA00001255"/>
    </source>
</evidence>
<gene>
    <name evidence="10" type="primary">galA</name>
    <name evidence="10" type="ORF">KSX_42890</name>
</gene>
<dbReference type="Pfam" id="PF16875">
    <property type="entry name" value="Glyco_hydro_36N"/>
    <property type="match status" value="1"/>
</dbReference>
<dbReference type="Proteomes" id="UP000612362">
    <property type="component" value="Unassembled WGS sequence"/>
</dbReference>
<dbReference type="RefSeq" id="WP_220195524.1">
    <property type="nucleotide sequence ID" value="NZ_BNJF01000002.1"/>
</dbReference>
<feature type="binding site" evidence="7">
    <location>
        <begin position="337"/>
        <end position="338"/>
    </location>
    <ligand>
        <name>substrate</name>
    </ligand>
</feature>
<dbReference type="AlphaFoldDB" id="A0A8J3I1Z1"/>
<dbReference type="Gene3D" id="2.70.98.60">
    <property type="entry name" value="alpha-galactosidase from lactobacil brevis"/>
    <property type="match status" value="1"/>
</dbReference>
<feature type="binding site" evidence="7">
    <location>
        <position position="518"/>
    </location>
    <ligand>
        <name>substrate</name>
    </ligand>
</feature>
<evidence type="ECO:0000256" key="4">
    <source>
        <dbReference type="ARBA" id="ARBA00023295"/>
    </source>
</evidence>
<proteinExistence type="inferred from homology"/>
<comment type="similarity">
    <text evidence="5">Belongs to the glycosyl hydrolase.</text>
</comment>
<dbReference type="CDD" id="cd14791">
    <property type="entry name" value="GH36"/>
    <property type="match status" value="1"/>
</dbReference>
<name>A0A8J3I1Z1_9CHLR</name>
<dbReference type="PIRSF" id="PIRSF005536">
    <property type="entry name" value="Agal"/>
    <property type="match status" value="1"/>
</dbReference>
<dbReference type="InterPro" id="IPR013780">
    <property type="entry name" value="Glyco_hydro_b"/>
</dbReference>
<dbReference type="SUPFAM" id="SSF51445">
    <property type="entry name" value="(Trans)glycosidases"/>
    <property type="match status" value="1"/>
</dbReference>
<reference evidence="10" key="1">
    <citation type="submission" date="2020-10" db="EMBL/GenBank/DDBJ databases">
        <title>Taxonomic study of unclassified bacteria belonging to the class Ktedonobacteria.</title>
        <authorList>
            <person name="Yabe S."/>
            <person name="Wang C.M."/>
            <person name="Zheng Y."/>
            <person name="Sakai Y."/>
            <person name="Cavaletti L."/>
            <person name="Monciardini P."/>
            <person name="Donadio S."/>
        </authorList>
    </citation>
    <scope>NUCLEOTIDE SEQUENCE</scope>
    <source>
        <strain evidence="10">SOSP1-1</strain>
    </source>
</reference>
<keyword evidence="4 5" id="KW-0326">Glycosidase</keyword>
<dbReference type="PRINTS" id="PR00743">
    <property type="entry name" value="GLHYDRLASE36"/>
</dbReference>
<feature type="binding site" evidence="7">
    <location>
        <position position="496"/>
    </location>
    <ligand>
        <name>substrate</name>
    </ligand>
</feature>
<dbReference type="InterPro" id="IPR031705">
    <property type="entry name" value="Glyco_hydro_36_C"/>
</dbReference>
<dbReference type="PROSITE" id="PS00512">
    <property type="entry name" value="ALPHA_GALACTOSIDASE"/>
    <property type="match status" value="1"/>
</dbReference>
<dbReference type="InterPro" id="IPR038417">
    <property type="entry name" value="Alpga-gal_N_sf"/>
</dbReference>
<evidence type="ECO:0000256" key="7">
    <source>
        <dbReference type="PIRSR" id="PIRSR005536-2"/>
    </source>
</evidence>
<keyword evidence="3 5" id="KW-0378">Hydrolase</keyword>
<feature type="binding site" evidence="7">
    <location>
        <position position="172"/>
    </location>
    <ligand>
        <name>substrate</name>
    </ligand>
</feature>
<dbReference type="Gene3D" id="3.20.20.70">
    <property type="entry name" value="Aldolase class I"/>
    <property type="match status" value="1"/>
</dbReference>
<dbReference type="EMBL" id="BNJF01000002">
    <property type="protein sequence ID" value="GHO46126.1"/>
    <property type="molecule type" value="Genomic_DNA"/>
</dbReference>
<dbReference type="InterPro" id="IPR000111">
    <property type="entry name" value="Glyco_hydro_27/36_CS"/>
</dbReference>
<feature type="binding site" evidence="7">
    <location>
        <begin position="447"/>
        <end position="451"/>
    </location>
    <ligand>
        <name>substrate</name>
    </ligand>
</feature>
<dbReference type="InterPro" id="IPR013785">
    <property type="entry name" value="Aldolase_TIM"/>
</dbReference>
<evidence type="ECO:0000256" key="6">
    <source>
        <dbReference type="PIRSR" id="PIRSR005536-1"/>
    </source>
</evidence>
<evidence type="ECO:0000256" key="5">
    <source>
        <dbReference type="PIRNR" id="PIRNR005536"/>
    </source>
</evidence>
<dbReference type="Pfam" id="PF16874">
    <property type="entry name" value="Glyco_hydro_36C"/>
    <property type="match status" value="1"/>
</dbReference>
<dbReference type="InterPro" id="IPR031704">
    <property type="entry name" value="Glyco_hydro_36_N"/>
</dbReference>
<feature type="binding site" evidence="7">
    <location>
        <position position="414"/>
    </location>
    <ligand>
        <name>substrate</name>
    </ligand>
</feature>
<feature type="active site" description="Nucleophile" evidence="6">
    <location>
        <position position="449"/>
    </location>
</feature>
<evidence type="ECO:0000256" key="3">
    <source>
        <dbReference type="ARBA" id="ARBA00022801"/>
    </source>
</evidence>
<evidence type="ECO:0000259" key="9">
    <source>
        <dbReference type="Pfam" id="PF16875"/>
    </source>
</evidence>
<feature type="domain" description="Glycosyl hydrolase family 36 N-terminal" evidence="9">
    <location>
        <begin position="27"/>
        <end position="258"/>
    </location>
</feature>
<dbReference type="InterPro" id="IPR017853">
    <property type="entry name" value="GH"/>
</dbReference>
<evidence type="ECO:0000313" key="11">
    <source>
        <dbReference type="Proteomes" id="UP000612362"/>
    </source>
</evidence>
<dbReference type="InterPro" id="IPR002252">
    <property type="entry name" value="Glyco_hydro_36"/>
</dbReference>
<evidence type="ECO:0000313" key="10">
    <source>
        <dbReference type="EMBL" id="GHO46126.1"/>
    </source>
</evidence>
<organism evidence="10 11">
    <name type="scientific">Ktedonospora formicarum</name>
    <dbReference type="NCBI Taxonomy" id="2778364"/>
    <lineage>
        <taxon>Bacteria</taxon>
        <taxon>Bacillati</taxon>
        <taxon>Chloroflexota</taxon>
        <taxon>Ktedonobacteria</taxon>
        <taxon>Ktedonobacterales</taxon>
        <taxon>Ktedonobacteraceae</taxon>
        <taxon>Ktedonospora</taxon>
    </lineage>
</organism>
<dbReference type="GO" id="GO:0004557">
    <property type="term" value="F:alpha-galactosidase activity"/>
    <property type="evidence" value="ECO:0007669"/>
    <property type="project" value="UniProtKB-UniRule"/>
</dbReference>
<dbReference type="Gene3D" id="2.60.40.1180">
    <property type="entry name" value="Golgi alpha-mannosidase II"/>
    <property type="match status" value="1"/>
</dbReference>
<keyword evidence="11" id="KW-1185">Reference proteome</keyword>
<protein>
    <recommendedName>
        <fullName evidence="2 5">Alpha-galactosidase</fullName>
        <ecNumber evidence="2 5">3.2.1.22</ecNumber>
    </recommendedName>
</protein>